<proteinExistence type="predicted"/>
<keyword evidence="2" id="KW-0808">Transferase</keyword>
<reference evidence="2 3" key="1">
    <citation type="submission" date="2017-04" db="EMBL/GenBank/DDBJ databases">
        <authorList>
            <person name="Afonso C.L."/>
            <person name="Miller P.J."/>
            <person name="Scott M.A."/>
            <person name="Spackman E."/>
            <person name="Goraichik I."/>
            <person name="Dimitrov K.M."/>
            <person name="Suarez D.L."/>
            <person name="Swayne D.E."/>
        </authorList>
    </citation>
    <scope>NUCLEOTIDE SEQUENCE [LARGE SCALE GENOMIC DNA]</scope>
    <source>
        <strain evidence="2">LMG 28154</strain>
    </source>
</reference>
<accession>A0A238H6K1</accession>
<dbReference type="EMBL" id="FXAN01000062">
    <property type="protein sequence ID" value="SMG00854.1"/>
    <property type="molecule type" value="Genomic_DNA"/>
</dbReference>
<dbReference type="GO" id="GO:0003849">
    <property type="term" value="F:3-deoxy-7-phosphoheptulonate synthase activity"/>
    <property type="evidence" value="ECO:0007669"/>
    <property type="project" value="UniProtKB-EC"/>
</dbReference>
<dbReference type="AlphaFoldDB" id="A0A238H6K1"/>
<protein>
    <submittedName>
        <fullName evidence="2">2-keto-3-deoxy-D-arabino-heptulosonate-7-phosphate synthase I alpha</fullName>
        <ecNumber evidence="2">2.5.1.54</ecNumber>
    </submittedName>
</protein>
<name>A0A238H6K1_9BURK</name>
<feature type="region of interest" description="Disordered" evidence="1">
    <location>
        <begin position="1"/>
        <end position="44"/>
    </location>
</feature>
<gene>
    <name evidence="2" type="ORF">BSIN_3834</name>
</gene>
<sequence>MVSQAAGGSRGVMAHEAQPKFRKTAGEPGGFFSPRRFPVSDLTH</sequence>
<dbReference type="EC" id="2.5.1.54" evidence="2"/>
<evidence type="ECO:0000313" key="3">
    <source>
        <dbReference type="Proteomes" id="UP000198460"/>
    </source>
</evidence>
<dbReference type="Proteomes" id="UP000198460">
    <property type="component" value="Unassembled WGS sequence"/>
</dbReference>
<evidence type="ECO:0000313" key="2">
    <source>
        <dbReference type="EMBL" id="SMG00854.1"/>
    </source>
</evidence>
<organism evidence="2 3">
    <name type="scientific">Burkholderia singularis</name>
    <dbReference type="NCBI Taxonomy" id="1503053"/>
    <lineage>
        <taxon>Bacteria</taxon>
        <taxon>Pseudomonadati</taxon>
        <taxon>Pseudomonadota</taxon>
        <taxon>Betaproteobacteria</taxon>
        <taxon>Burkholderiales</taxon>
        <taxon>Burkholderiaceae</taxon>
        <taxon>Burkholderia</taxon>
        <taxon>pseudomallei group</taxon>
    </lineage>
</organism>
<evidence type="ECO:0000256" key="1">
    <source>
        <dbReference type="SAM" id="MobiDB-lite"/>
    </source>
</evidence>